<dbReference type="EMBL" id="CP157940">
    <property type="protein sequence ID" value="XBS54883.1"/>
    <property type="molecule type" value="Genomic_DNA"/>
</dbReference>
<dbReference type="InterPro" id="IPR025945">
    <property type="entry name" value="DHHW"/>
</dbReference>
<sequence>MKDKKTNRIIVTLTGTLWFLLSLSSWLSPTHEISASERRKLAGFPEFTLKSLVTADFMEGFEQYAKDQFPCRFLFRTIKAYVRFYPLGQKDNNGIYIQDGYAVKMEYPLNEASIERAEDKFRYLYEKYMEGRNVNAYLTIVPDKGYFLSNANGYPSMDYSKLFEMMKTNTDFAEYIDISDLLEIDDYYKTDIHWKQERLTGVADKIRSILGEEKERTGEYTEIEVERPFYGVYYGHSALPMKPDKLKYLTSDLIDDCTVYNWETGKTTAVYDMEKLSGNDPYNVYLSGAAALLEISNPAVKDGKELVIFRDSFGSSLAPLLLDGYSKVTMIDIRYISSDLIGDYITFDDQDVLFVYSTSVLNSSAMFK</sequence>
<dbReference type="Pfam" id="PF14286">
    <property type="entry name" value="DHHW"/>
    <property type="match status" value="1"/>
</dbReference>
<gene>
    <name evidence="1" type="ORF">ABFV83_03560</name>
</gene>
<proteinExistence type="predicted"/>
<evidence type="ECO:0000313" key="1">
    <source>
        <dbReference type="EMBL" id="XBS54883.1"/>
    </source>
</evidence>
<protein>
    <submittedName>
        <fullName evidence="1">DHHW family protein</fullName>
    </submittedName>
</protein>
<reference evidence="1" key="1">
    <citation type="submission" date="2024-06" db="EMBL/GenBank/DDBJ databases">
        <title>Lacrimispora cavernae sp. nov., a novel anaerobe isolated from bat guano pile inside a cave.</title>
        <authorList>
            <person name="Miller S.L."/>
            <person name="Lu N."/>
            <person name="King J."/>
            <person name="Sankaranarayanan K."/>
            <person name="Lawson P.A."/>
        </authorList>
    </citation>
    <scope>NUCLEOTIDE SEQUENCE</scope>
    <source>
        <strain evidence="1">BS-2</strain>
    </source>
</reference>
<organism evidence="1">
    <name type="scientific">Lacrimispora sp. BS-2</name>
    <dbReference type="NCBI Taxonomy" id="3151850"/>
    <lineage>
        <taxon>Bacteria</taxon>
        <taxon>Bacillati</taxon>
        <taxon>Bacillota</taxon>
        <taxon>Clostridia</taxon>
        <taxon>Lachnospirales</taxon>
        <taxon>Lachnospiraceae</taxon>
        <taxon>Lacrimispora</taxon>
    </lineage>
</organism>
<name>A0AAU7PRH3_9FIRM</name>
<dbReference type="AlphaFoldDB" id="A0AAU7PRH3"/>
<accession>A0AAU7PRH3</accession>
<dbReference type="RefSeq" id="WP_349947571.1">
    <property type="nucleotide sequence ID" value="NZ_CP157940.1"/>
</dbReference>